<proteinExistence type="predicted"/>
<sequence>MPKKWRTRVNKRCTAQNKNRNLNKWNSYEKDQLLHYKKENDSELYLLSNEKDNFKKYYGCGLLAYKLNNYENKSDSFFLDYPLKFK</sequence>
<reference evidence="1" key="2">
    <citation type="submission" date="2019-01" db="UniProtKB">
        <authorList>
            <consortium name="EnsemblPlants"/>
        </authorList>
    </citation>
    <scope>IDENTIFICATION</scope>
    <source>
        <strain evidence="1">cv. Heinz 1706</strain>
    </source>
</reference>
<keyword evidence="2" id="KW-1185">Reference proteome</keyword>
<protein>
    <submittedName>
        <fullName evidence="1">Uncharacterized protein</fullName>
    </submittedName>
</protein>
<evidence type="ECO:0000313" key="2">
    <source>
        <dbReference type="Proteomes" id="UP000004994"/>
    </source>
</evidence>
<reference evidence="1" key="1">
    <citation type="journal article" date="2012" name="Nature">
        <title>The tomato genome sequence provides insights into fleshy fruit evolution.</title>
        <authorList>
            <consortium name="Tomato Genome Consortium"/>
        </authorList>
    </citation>
    <scope>NUCLEOTIDE SEQUENCE [LARGE SCALE GENOMIC DNA]</scope>
    <source>
        <strain evidence="1">cv. Heinz 1706</strain>
    </source>
</reference>
<dbReference type="PaxDb" id="4081-Solyc10g047390.1.1"/>
<dbReference type="InParanoid" id="A0A3Q7IFZ0"/>
<name>A0A3Q7IFZ0_SOLLC</name>
<dbReference type="AlphaFoldDB" id="A0A3Q7IFZ0"/>
<accession>A0A3Q7IFZ0</accession>
<evidence type="ECO:0000313" key="1">
    <source>
        <dbReference type="EnsemblPlants" id="Solyc10g047390.1.1.1"/>
    </source>
</evidence>
<dbReference type="Proteomes" id="UP000004994">
    <property type="component" value="Chromosome 10"/>
</dbReference>
<dbReference type="EnsemblPlants" id="Solyc10g047390.1.1">
    <property type="protein sequence ID" value="Solyc10g047390.1.1.1"/>
    <property type="gene ID" value="Solyc10g047390.1"/>
</dbReference>
<dbReference type="STRING" id="4081.A0A3Q7IFZ0"/>
<dbReference type="Gramene" id="Solyc10g047390.1.1">
    <property type="protein sequence ID" value="Solyc10g047390.1.1.1"/>
    <property type="gene ID" value="Solyc10g047390.1"/>
</dbReference>
<organism evidence="1">
    <name type="scientific">Solanum lycopersicum</name>
    <name type="common">Tomato</name>
    <name type="synonym">Lycopersicon esculentum</name>
    <dbReference type="NCBI Taxonomy" id="4081"/>
    <lineage>
        <taxon>Eukaryota</taxon>
        <taxon>Viridiplantae</taxon>
        <taxon>Streptophyta</taxon>
        <taxon>Embryophyta</taxon>
        <taxon>Tracheophyta</taxon>
        <taxon>Spermatophyta</taxon>
        <taxon>Magnoliopsida</taxon>
        <taxon>eudicotyledons</taxon>
        <taxon>Gunneridae</taxon>
        <taxon>Pentapetalae</taxon>
        <taxon>asterids</taxon>
        <taxon>lamiids</taxon>
        <taxon>Solanales</taxon>
        <taxon>Solanaceae</taxon>
        <taxon>Solanoideae</taxon>
        <taxon>Solaneae</taxon>
        <taxon>Solanum</taxon>
        <taxon>Solanum subgen. Lycopersicon</taxon>
    </lineage>
</organism>